<dbReference type="STRING" id="1736691.SAMN06295964_2073"/>
<dbReference type="AlphaFoldDB" id="A0A1T4Z329"/>
<evidence type="ECO:0000313" key="3">
    <source>
        <dbReference type="Proteomes" id="UP000191040"/>
    </source>
</evidence>
<dbReference type="Gene3D" id="2.60.40.2700">
    <property type="match status" value="1"/>
</dbReference>
<accession>A0A1T4Z329</accession>
<dbReference type="InterPro" id="IPR013783">
    <property type="entry name" value="Ig-like_fold"/>
</dbReference>
<feature type="signal peptide" evidence="1">
    <location>
        <begin position="1"/>
        <end position="26"/>
    </location>
</feature>
<keyword evidence="1" id="KW-0732">Signal</keyword>
<name>A0A1T4Z329_9ACTN</name>
<reference evidence="3" key="1">
    <citation type="submission" date="2017-02" db="EMBL/GenBank/DDBJ databases">
        <authorList>
            <person name="Varghese N."/>
            <person name="Submissions S."/>
        </authorList>
    </citation>
    <scope>NUCLEOTIDE SEQUENCE [LARGE SCALE GENOMIC DNA]</scope>
    <source>
        <strain evidence="3">9H-4</strain>
    </source>
</reference>
<evidence type="ECO:0008006" key="4">
    <source>
        <dbReference type="Google" id="ProtNLM"/>
    </source>
</evidence>
<dbReference type="Gene3D" id="2.60.40.10">
    <property type="entry name" value="Immunoglobulins"/>
    <property type="match status" value="1"/>
</dbReference>
<sequence length="358" mass="37904">MNTKTRAALVAVIGLLASPLMAPAGAAPSSAVALEAAPGSTISGRITTADFDLESFAMKSPIEVHAFAKVGDTWEMVGYARTKTAYSPAQGIELDGTFVVSVRDPYPVVRLMFAQKRCLDYWDACFQEAPDVLTTHWNGTLLGSPTLEDAHDMALGSGPVTDVDVTLRRAPKLRPATQPRITGDPAPGQVLTAQPGSFTPTATTATYRWVAAPSDADGTEEYEKLVGTGRTFRVPSSLLGDLIQVEVLPARVGFEAPIVGSSHLAVKSRSRVAAKAKPGQRKATVTIAIKAPGVATSRIHGKASIYAKGQRIKTVSVKNGKATVAVTKQRKGKRTYTVRYSGNRVVSSSSTSLKIAIR</sequence>
<organism evidence="2 3">
    <name type="scientific">Aeromicrobium choanae</name>
    <dbReference type="NCBI Taxonomy" id="1736691"/>
    <lineage>
        <taxon>Bacteria</taxon>
        <taxon>Bacillati</taxon>
        <taxon>Actinomycetota</taxon>
        <taxon>Actinomycetes</taxon>
        <taxon>Propionibacteriales</taxon>
        <taxon>Nocardioidaceae</taxon>
        <taxon>Aeromicrobium</taxon>
    </lineage>
</organism>
<dbReference type="GO" id="GO:0005975">
    <property type="term" value="P:carbohydrate metabolic process"/>
    <property type="evidence" value="ECO:0007669"/>
    <property type="project" value="UniProtKB-ARBA"/>
</dbReference>
<dbReference type="EMBL" id="LT796768">
    <property type="protein sequence ID" value="SKB08273.1"/>
    <property type="molecule type" value="Genomic_DNA"/>
</dbReference>
<evidence type="ECO:0000256" key="1">
    <source>
        <dbReference type="SAM" id="SignalP"/>
    </source>
</evidence>
<proteinExistence type="predicted"/>
<feature type="chain" id="PRO_5012142921" description="Ig-like domain (Group 3)" evidence="1">
    <location>
        <begin position="27"/>
        <end position="358"/>
    </location>
</feature>
<protein>
    <recommendedName>
        <fullName evidence="4">Ig-like domain (Group 3)</fullName>
    </recommendedName>
</protein>
<gene>
    <name evidence="2" type="ORF">SAMN06295964_2073</name>
</gene>
<keyword evidence="3" id="KW-1185">Reference proteome</keyword>
<dbReference type="Proteomes" id="UP000191040">
    <property type="component" value="Chromosome I"/>
</dbReference>
<evidence type="ECO:0000313" key="2">
    <source>
        <dbReference type="EMBL" id="SKB08273.1"/>
    </source>
</evidence>
<dbReference type="OrthoDB" id="614750at2"/>
<dbReference type="RefSeq" id="WP_078700085.1">
    <property type="nucleotide sequence ID" value="NZ_LT796768.1"/>
</dbReference>